<dbReference type="OrthoDB" id="1666376at2759"/>
<feature type="compositionally biased region" description="Basic and acidic residues" evidence="6">
    <location>
        <begin position="104"/>
        <end position="115"/>
    </location>
</feature>
<name>A0A9Q0FTR4_9ROSI</name>
<feature type="domain" description="TF-B3" evidence="7">
    <location>
        <begin position="235"/>
        <end position="335"/>
    </location>
</feature>
<evidence type="ECO:0000256" key="2">
    <source>
        <dbReference type="ARBA" id="ARBA00023015"/>
    </source>
</evidence>
<dbReference type="SUPFAM" id="SSF101936">
    <property type="entry name" value="DNA-binding pseudobarrel domain"/>
    <property type="match status" value="2"/>
</dbReference>
<feature type="domain" description="TF-B3" evidence="7">
    <location>
        <begin position="1"/>
        <end position="89"/>
    </location>
</feature>
<keyword evidence="2" id="KW-0805">Transcription regulation</keyword>
<dbReference type="CDD" id="cd10017">
    <property type="entry name" value="B3_DNA"/>
    <property type="match status" value="2"/>
</dbReference>
<gene>
    <name evidence="8" type="ORF">Tsubulata_023091</name>
</gene>
<keyword evidence="5" id="KW-0539">Nucleus</keyword>
<dbReference type="GO" id="GO:0003677">
    <property type="term" value="F:DNA binding"/>
    <property type="evidence" value="ECO:0007669"/>
    <property type="project" value="UniProtKB-KW"/>
</dbReference>
<dbReference type="AlphaFoldDB" id="A0A9Q0FTR4"/>
<dbReference type="InterPro" id="IPR003340">
    <property type="entry name" value="B3_DNA-bd"/>
</dbReference>
<dbReference type="PROSITE" id="PS50863">
    <property type="entry name" value="B3"/>
    <property type="match status" value="2"/>
</dbReference>
<evidence type="ECO:0000256" key="6">
    <source>
        <dbReference type="SAM" id="MobiDB-lite"/>
    </source>
</evidence>
<dbReference type="Gene3D" id="2.40.330.10">
    <property type="entry name" value="DNA-binding pseudobarrel domain"/>
    <property type="match status" value="2"/>
</dbReference>
<accession>A0A9Q0FTR4</accession>
<dbReference type="InterPro" id="IPR015300">
    <property type="entry name" value="DNA-bd_pseudobarrel_sf"/>
</dbReference>
<comment type="caution">
    <text evidence="8">The sequence shown here is derived from an EMBL/GenBank/DDBJ whole genome shotgun (WGS) entry which is preliminary data.</text>
</comment>
<reference evidence="8" key="1">
    <citation type="submission" date="2022-02" db="EMBL/GenBank/DDBJ databases">
        <authorList>
            <person name="Henning P.M."/>
            <person name="McCubbin A.G."/>
            <person name="Shore J.S."/>
        </authorList>
    </citation>
    <scope>NUCLEOTIDE SEQUENCE</scope>
    <source>
        <strain evidence="8">F60SS</strain>
        <tissue evidence="8">Leaves</tissue>
    </source>
</reference>
<evidence type="ECO:0000313" key="9">
    <source>
        <dbReference type="Proteomes" id="UP001141552"/>
    </source>
</evidence>
<evidence type="ECO:0000313" key="8">
    <source>
        <dbReference type="EMBL" id="KAJ4836452.1"/>
    </source>
</evidence>
<evidence type="ECO:0000256" key="5">
    <source>
        <dbReference type="ARBA" id="ARBA00023242"/>
    </source>
</evidence>
<dbReference type="PANTHER" id="PTHR31920:SF37">
    <property type="entry name" value="B3 DOMAIN-CONTAINING TRANSCRIPTION FACTOR VRN1"/>
    <property type="match status" value="1"/>
</dbReference>
<dbReference type="Proteomes" id="UP001141552">
    <property type="component" value="Unassembled WGS sequence"/>
</dbReference>
<dbReference type="PANTHER" id="PTHR31920">
    <property type="entry name" value="B3 DOMAIN-CONTAINING"/>
    <property type="match status" value="1"/>
</dbReference>
<dbReference type="GO" id="GO:0005634">
    <property type="term" value="C:nucleus"/>
    <property type="evidence" value="ECO:0007669"/>
    <property type="project" value="UniProtKB-SubCell"/>
</dbReference>
<reference evidence="8" key="2">
    <citation type="journal article" date="2023" name="Plants (Basel)">
        <title>Annotation of the Turnera subulata (Passifloraceae) Draft Genome Reveals the S-Locus Evolved after the Divergence of Turneroideae from Passifloroideae in a Stepwise Manner.</title>
        <authorList>
            <person name="Henning P.M."/>
            <person name="Roalson E.H."/>
            <person name="Mir W."/>
            <person name="McCubbin A.G."/>
            <person name="Shore J.S."/>
        </authorList>
    </citation>
    <scope>NUCLEOTIDE SEQUENCE</scope>
    <source>
        <strain evidence="8">F60SS</strain>
    </source>
</reference>
<organism evidence="8 9">
    <name type="scientific">Turnera subulata</name>
    <dbReference type="NCBI Taxonomy" id="218843"/>
    <lineage>
        <taxon>Eukaryota</taxon>
        <taxon>Viridiplantae</taxon>
        <taxon>Streptophyta</taxon>
        <taxon>Embryophyta</taxon>
        <taxon>Tracheophyta</taxon>
        <taxon>Spermatophyta</taxon>
        <taxon>Magnoliopsida</taxon>
        <taxon>eudicotyledons</taxon>
        <taxon>Gunneridae</taxon>
        <taxon>Pentapetalae</taxon>
        <taxon>rosids</taxon>
        <taxon>fabids</taxon>
        <taxon>Malpighiales</taxon>
        <taxon>Passifloraceae</taxon>
        <taxon>Turnera</taxon>
    </lineage>
</organism>
<evidence type="ECO:0000256" key="1">
    <source>
        <dbReference type="ARBA" id="ARBA00004123"/>
    </source>
</evidence>
<dbReference type="InterPro" id="IPR050655">
    <property type="entry name" value="Plant_B3_domain"/>
</dbReference>
<sequence length="339" mass="39147">MSPIPSSQLLQRLPPKFVRYYGNELAHAATLVVPTGRVWPMELTKQQEEIFFDKGWPRFLEHYSITDGQFLIFQYEGDSRFKVRICDTSCCEIRYRPDQTSNDEELRHKRGETSQRRQCKLADNGTHTSTKGKGKMRAGETEFIEPEEEETGCGEQFTRTFARRVRFQPVEEIDLDATNGPKTNEVSKTTRRGFYEAKGKRKECFGIKENKLSCASPASQRAIQEAEKIEAHNPCFLHLLTAHDMEKYQMYVPAKFAKRYLNGVGHQERILIQDSHGRKWLLGFTHKNGHYPAYFLNVGFGEFVEDNMLREGDVLHFELVGSENPALKVHIFHAQEFSG</sequence>
<dbReference type="SMART" id="SM01019">
    <property type="entry name" value="B3"/>
    <property type="match status" value="2"/>
</dbReference>
<keyword evidence="9" id="KW-1185">Reference proteome</keyword>
<keyword evidence="3" id="KW-0238">DNA-binding</keyword>
<evidence type="ECO:0000259" key="7">
    <source>
        <dbReference type="PROSITE" id="PS50863"/>
    </source>
</evidence>
<comment type="subcellular location">
    <subcellularLocation>
        <location evidence="1">Nucleus</location>
    </subcellularLocation>
</comment>
<proteinExistence type="predicted"/>
<keyword evidence="4" id="KW-0804">Transcription</keyword>
<protein>
    <recommendedName>
        <fullName evidence="7">TF-B3 domain-containing protein</fullName>
    </recommendedName>
</protein>
<dbReference type="Pfam" id="PF02362">
    <property type="entry name" value="B3"/>
    <property type="match status" value="2"/>
</dbReference>
<dbReference type="EMBL" id="JAKUCV010004116">
    <property type="protein sequence ID" value="KAJ4836452.1"/>
    <property type="molecule type" value="Genomic_DNA"/>
</dbReference>
<evidence type="ECO:0000256" key="4">
    <source>
        <dbReference type="ARBA" id="ARBA00023163"/>
    </source>
</evidence>
<feature type="region of interest" description="Disordered" evidence="6">
    <location>
        <begin position="101"/>
        <end position="139"/>
    </location>
</feature>
<evidence type="ECO:0000256" key="3">
    <source>
        <dbReference type="ARBA" id="ARBA00023125"/>
    </source>
</evidence>